<keyword evidence="2" id="KW-0132">Cell division</keyword>
<dbReference type="Proteomes" id="UP000176445">
    <property type="component" value="Unassembled WGS sequence"/>
</dbReference>
<evidence type="ECO:0008006" key="7">
    <source>
        <dbReference type="Google" id="ProtNLM"/>
    </source>
</evidence>
<evidence type="ECO:0000256" key="1">
    <source>
        <dbReference type="ARBA" id="ARBA00022490"/>
    </source>
</evidence>
<keyword evidence="3" id="KW-0159">Chromosome partition</keyword>
<evidence type="ECO:0000256" key="4">
    <source>
        <dbReference type="ARBA" id="ARBA00023306"/>
    </source>
</evidence>
<dbReference type="GO" id="GO:0051301">
    <property type="term" value="P:cell division"/>
    <property type="evidence" value="ECO:0007669"/>
    <property type="project" value="UniProtKB-KW"/>
</dbReference>
<dbReference type="Pfam" id="PF04079">
    <property type="entry name" value="SMC_ScpB"/>
    <property type="match status" value="1"/>
</dbReference>
<gene>
    <name evidence="5" type="ORF">A2704_04195</name>
</gene>
<dbReference type="PANTHER" id="PTHR34298:SF2">
    <property type="entry name" value="SEGREGATION AND CONDENSATION PROTEIN B"/>
    <property type="match status" value="1"/>
</dbReference>
<evidence type="ECO:0000256" key="2">
    <source>
        <dbReference type="ARBA" id="ARBA00022618"/>
    </source>
</evidence>
<proteinExistence type="predicted"/>
<dbReference type="EMBL" id="MFKW01000075">
    <property type="protein sequence ID" value="OGG49348.1"/>
    <property type="molecule type" value="Genomic_DNA"/>
</dbReference>
<dbReference type="InterPro" id="IPR036388">
    <property type="entry name" value="WH-like_DNA-bd_sf"/>
</dbReference>
<dbReference type="InterPro" id="IPR036390">
    <property type="entry name" value="WH_DNA-bd_sf"/>
</dbReference>
<dbReference type="GO" id="GO:0051304">
    <property type="term" value="P:chromosome separation"/>
    <property type="evidence" value="ECO:0007669"/>
    <property type="project" value="InterPro"/>
</dbReference>
<dbReference type="SUPFAM" id="SSF46785">
    <property type="entry name" value="Winged helix' DNA-binding domain"/>
    <property type="match status" value="2"/>
</dbReference>
<protein>
    <recommendedName>
        <fullName evidence="7">SMC-Scp complex subunit ScpB</fullName>
    </recommendedName>
</protein>
<evidence type="ECO:0000313" key="5">
    <source>
        <dbReference type="EMBL" id="OGG49348.1"/>
    </source>
</evidence>
<accession>A0A1F6CJS1</accession>
<sequence length="190" mass="20826">MSNDLVSRAQAFLFSEGGALTLRKLAQLLEVKESELREPLSTLAERLQGTGLALIQTDTEVSLAIDKDTSPAIQKAFERELGKEIGDAGLEVLAIVLYRGPSTRAQIDYIRGVNTSSTIRNLLARGLVERTGNPEDGREYLYRPTVELFSHLGVRDRAELPNYTEITGELKAFETQRTESSGGEGNATTL</sequence>
<organism evidence="5 6">
    <name type="scientific">Candidatus Kaiserbacteria bacterium RIFCSPHIGHO2_01_FULL_54_36b</name>
    <dbReference type="NCBI Taxonomy" id="1798483"/>
    <lineage>
        <taxon>Bacteria</taxon>
        <taxon>Candidatus Kaiseribacteriota</taxon>
    </lineage>
</organism>
<dbReference type="Gene3D" id="1.10.10.10">
    <property type="entry name" value="Winged helix-like DNA-binding domain superfamily/Winged helix DNA-binding domain"/>
    <property type="match status" value="2"/>
</dbReference>
<keyword evidence="4" id="KW-0131">Cell cycle</keyword>
<evidence type="ECO:0000313" key="6">
    <source>
        <dbReference type="Proteomes" id="UP000176445"/>
    </source>
</evidence>
<comment type="caution">
    <text evidence="5">The sequence shown here is derived from an EMBL/GenBank/DDBJ whole genome shotgun (WGS) entry which is preliminary data.</text>
</comment>
<name>A0A1F6CJS1_9BACT</name>
<evidence type="ECO:0000256" key="3">
    <source>
        <dbReference type="ARBA" id="ARBA00022829"/>
    </source>
</evidence>
<dbReference type="AlphaFoldDB" id="A0A1F6CJS1"/>
<reference evidence="5 6" key="1">
    <citation type="journal article" date="2016" name="Nat. Commun.">
        <title>Thousands of microbial genomes shed light on interconnected biogeochemical processes in an aquifer system.</title>
        <authorList>
            <person name="Anantharaman K."/>
            <person name="Brown C.T."/>
            <person name="Hug L.A."/>
            <person name="Sharon I."/>
            <person name="Castelle C.J."/>
            <person name="Probst A.J."/>
            <person name="Thomas B.C."/>
            <person name="Singh A."/>
            <person name="Wilkins M.J."/>
            <person name="Karaoz U."/>
            <person name="Brodie E.L."/>
            <person name="Williams K.H."/>
            <person name="Hubbard S.S."/>
            <person name="Banfield J.F."/>
        </authorList>
    </citation>
    <scope>NUCLEOTIDE SEQUENCE [LARGE SCALE GENOMIC DNA]</scope>
</reference>
<keyword evidence="1" id="KW-0963">Cytoplasm</keyword>
<dbReference type="InterPro" id="IPR005234">
    <property type="entry name" value="ScpB_csome_segregation"/>
</dbReference>
<dbReference type="PANTHER" id="PTHR34298">
    <property type="entry name" value="SEGREGATION AND CONDENSATION PROTEIN B"/>
    <property type="match status" value="1"/>
</dbReference>